<evidence type="ECO:0000256" key="3">
    <source>
        <dbReference type="ARBA" id="ARBA00023242"/>
    </source>
</evidence>
<dbReference type="EMBL" id="MCFA01000048">
    <property type="protein sequence ID" value="ORY12742.1"/>
    <property type="molecule type" value="Genomic_DNA"/>
</dbReference>
<feature type="compositionally biased region" description="Polar residues" evidence="5">
    <location>
        <begin position="139"/>
        <end position="160"/>
    </location>
</feature>
<proteinExistence type="predicted"/>
<feature type="region of interest" description="Disordered" evidence="5">
    <location>
        <begin position="1025"/>
        <end position="1067"/>
    </location>
</feature>
<dbReference type="SMART" id="SM00386">
    <property type="entry name" value="HAT"/>
    <property type="match status" value="5"/>
</dbReference>
<dbReference type="AlphaFoldDB" id="A0A1Y1ZR55"/>
<keyword evidence="4" id="KW-0507">mRNA processing</keyword>
<evidence type="ECO:0000259" key="6">
    <source>
        <dbReference type="Pfam" id="PF05843"/>
    </source>
</evidence>
<dbReference type="OrthoDB" id="26282at2759"/>
<dbReference type="InterPro" id="IPR003107">
    <property type="entry name" value="HAT"/>
</dbReference>
<feature type="compositionally biased region" description="Acidic residues" evidence="5">
    <location>
        <begin position="33"/>
        <end position="42"/>
    </location>
</feature>
<dbReference type="PANTHER" id="PTHR19980">
    <property type="entry name" value="RNA CLEAVAGE STIMULATION FACTOR"/>
    <property type="match status" value="1"/>
</dbReference>
<dbReference type="InterPro" id="IPR011990">
    <property type="entry name" value="TPR-like_helical_dom_sf"/>
</dbReference>
<dbReference type="Pfam" id="PF05843">
    <property type="entry name" value="Suf"/>
    <property type="match status" value="1"/>
</dbReference>
<feature type="compositionally biased region" description="Acidic residues" evidence="5">
    <location>
        <begin position="116"/>
        <end position="125"/>
    </location>
</feature>
<evidence type="ECO:0000256" key="4">
    <source>
        <dbReference type="RuleBase" id="RU369035"/>
    </source>
</evidence>
<dbReference type="Gene3D" id="1.25.40.1040">
    <property type="match status" value="2"/>
</dbReference>
<feature type="domain" description="Suppressor of forked" evidence="6">
    <location>
        <begin position="245"/>
        <end position="869"/>
    </location>
</feature>
<gene>
    <name evidence="7" type="ORF">BCR34DRAFT_512149</name>
</gene>
<keyword evidence="2" id="KW-0677">Repeat</keyword>
<evidence type="ECO:0000313" key="7">
    <source>
        <dbReference type="EMBL" id="ORY12742.1"/>
    </source>
</evidence>
<protein>
    <recommendedName>
        <fullName evidence="4">mRNA 3'-end-processing protein RNA14</fullName>
    </recommendedName>
</protein>
<evidence type="ECO:0000256" key="2">
    <source>
        <dbReference type="ARBA" id="ARBA00022737"/>
    </source>
</evidence>
<keyword evidence="3 4" id="KW-0539">Nucleus</keyword>
<dbReference type="PANTHER" id="PTHR19980:SF0">
    <property type="entry name" value="CLEAVAGE STIMULATION FACTOR SUBUNIT 3"/>
    <property type="match status" value="1"/>
</dbReference>
<dbReference type="InterPro" id="IPR008847">
    <property type="entry name" value="Suf"/>
</dbReference>
<sequence length="1067" mass="118769">MADMNPELAFLNQQDEYDPSADYTSAPTGGEGDNQEQEEEYDPSVLDPSHMLQQNDAPVPSPSDQSASMPESSGNTPLPTNEDALKPQPTDTAAATTAAAVPTPSKQPRTMGGFVDESEDDEDEVPVAKAAGSALLNASGESSTPQRSLTETPNNTLPTSTNVPLLSAQDQGHSGVSSSISVTANDAAPIVASSLPGAGAGTSTPAPDATKIAGPEQVKAASAQTTTASATPAPAALPKPRLPQDRVGILEDRTNEDPRGDIDAWLELIAEHRKRHKFDEARATYDKFFNVFPHAAEQWIEYVNMETEADDLNRVERLFERSILATPHVELWSTYINYIRRRNNLTTDATGNARQIITQVYEFVLENVGIDISSGRIWHDYIEFIKTGPGVLGGNDWQSQQKMDTLRKVYHRAIAVPTNALLEIWREYDRFELTSNKASGRKILQDKSPFYMTARSANNMLDNLTRGIHRTTLPKLPPRPGFAGYDEYMAQVAMWKKWIQWEKEDPLVLEKDDRTLFNKRIIYLYKHALMALRFWPDLWYEATEWCFQNNLTKEGNEFLDQGMAANPESCLLALRKAHQIEFSGEFEESEQGVLKKGETIYKEAIEKVLDALYDLIKKTKEREDHVIARTKENFKAQKAAEEVARATSEGDFGDDGEQDVNEAQAVRRAKEQAEALDAQVQGISNAYNEQTLELKRTISYVWIAHMRIMRRVQGKGSMHGSPPGFRGTFALARQKGQLLSDVYTASALIEHHCYQDQAAAKIFDRGVRLYPEDEKVALEYLKHLINQNDETNARVIFEKTVGRITQKPENVDRAKPLFKFFHQYESQFGELAQVVKLEKRMSELWPQDPQLSLFAERYSTPTFDPTTTRPIISPKTQMRPAMMPAMMPRPTIEEQPAPAPVLHNIQEKRPSPMLNSPRVPPAGLHATNSPKRPFDDGEADYPYPRKLARGESPIKGAAGRRLAAAKAGTGRSDGATVFAPAADLPMDVRYLLSIIPAAHTYKETRFSPEALVRYLQTVDLNKPNQTVRPQFGSTPVPGSASTQAPPSFQPSPMAWGPPSGIGSYYGR</sequence>
<feature type="region of interest" description="Disordered" evidence="5">
    <location>
        <begin position="913"/>
        <end position="954"/>
    </location>
</feature>
<comment type="subcellular location">
    <subcellularLocation>
        <location evidence="4">Nucleus</location>
    </subcellularLocation>
    <subcellularLocation>
        <location evidence="4">Cytoplasm</location>
    </subcellularLocation>
    <text evidence="4">Nucleus and/or cytoplasm.</text>
</comment>
<comment type="caution">
    <text evidence="7">The sequence shown here is derived from an EMBL/GenBank/DDBJ whole genome shotgun (WGS) entry which is preliminary data.</text>
</comment>
<feature type="compositionally biased region" description="Low complexity" evidence="5">
    <location>
        <begin position="87"/>
        <end position="104"/>
    </location>
</feature>
<dbReference type="GO" id="GO:0005634">
    <property type="term" value="C:nucleus"/>
    <property type="evidence" value="ECO:0007669"/>
    <property type="project" value="UniProtKB-SubCell"/>
</dbReference>
<dbReference type="STRING" id="1231657.A0A1Y1ZR55"/>
<comment type="function">
    <text evidence="1 4">Component of the cleavage factor IA (CFIA) complex, which is involved in the endonucleolytic cleavage during polyadenylation-dependent pre-mRNA 3'-end formation.</text>
</comment>
<feature type="compositionally biased region" description="Polar residues" evidence="5">
    <location>
        <begin position="51"/>
        <end position="79"/>
    </location>
</feature>
<dbReference type="Proteomes" id="UP000193144">
    <property type="component" value="Unassembled WGS sequence"/>
</dbReference>
<evidence type="ECO:0000313" key="8">
    <source>
        <dbReference type="Proteomes" id="UP000193144"/>
    </source>
</evidence>
<dbReference type="GO" id="GO:0180010">
    <property type="term" value="P:co-transcriptional mRNA 3'-end processing, cleavage and polyadenylation pathway"/>
    <property type="evidence" value="ECO:0007669"/>
    <property type="project" value="UniProtKB-UniRule"/>
</dbReference>
<reference evidence="7 8" key="1">
    <citation type="submission" date="2016-07" db="EMBL/GenBank/DDBJ databases">
        <title>Pervasive Adenine N6-methylation of Active Genes in Fungi.</title>
        <authorList>
            <consortium name="DOE Joint Genome Institute"/>
            <person name="Mondo S.J."/>
            <person name="Dannebaum R.O."/>
            <person name="Kuo R.C."/>
            <person name="Labutti K."/>
            <person name="Haridas S."/>
            <person name="Kuo A."/>
            <person name="Salamov A."/>
            <person name="Ahrendt S.R."/>
            <person name="Lipzen A."/>
            <person name="Sullivan W."/>
            <person name="Andreopoulos W.B."/>
            <person name="Clum A."/>
            <person name="Lindquist E."/>
            <person name="Daum C."/>
            <person name="Ramamoorthy G.K."/>
            <person name="Gryganskyi A."/>
            <person name="Culley D."/>
            <person name="Magnuson J.K."/>
            <person name="James T.Y."/>
            <person name="O'Malley M.A."/>
            <person name="Stajich J.E."/>
            <person name="Spatafora J.W."/>
            <person name="Visel A."/>
            <person name="Grigoriev I.V."/>
        </authorList>
    </citation>
    <scope>NUCLEOTIDE SEQUENCE [LARGE SCALE GENOMIC DNA]</scope>
    <source>
        <strain evidence="7 8">CBS 115471</strain>
    </source>
</reference>
<evidence type="ECO:0000256" key="5">
    <source>
        <dbReference type="SAM" id="MobiDB-lite"/>
    </source>
</evidence>
<dbReference type="GO" id="GO:0003729">
    <property type="term" value="F:mRNA binding"/>
    <property type="evidence" value="ECO:0007669"/>
    <property type="project" value="TreeGrafter"/>
</dbReference>
<dbReference type="InterPro" id="IPR045243">
    <property type="entry name" value="Rna14-like"/>
</dbReference>
<dbReference type="GO" id="GO:0005737">
    <property type="term" value="C:cytoplasm"/>
    <property type="evidence" value="ECO:0007669"/>
    <property type="project" value="UniProtKB-SubCell"/>
</dbReference>
<dbReference type="SUPFAM" id="SSF48452">
    <property type="entry name" value="TPR-like"/>
    <property type="match status" value="2"/>
</dbReference>
<keyword evidence="4" id="KW-0963">Cytoplasm</keyword>
<accession>A0A1Y1ZR55</accession>
<organism evidence="7 8">
    <name type="scientific">Clohesyomyces aquaticus</name>
    <dbReference type="NCBI Taxonomy" id="1231657"/>
    <lineage>
        <taxon>Eukaryota</taxon>
        <taxon>Fungi</taxon>
        <taxon>Dikarya</taxon>
        <taxon>Ascomycota</taxon>
        <taxon>Pezizomycotina</taxon>
        <taxon>Dothideomycetes</taxon>
        <taxon>Pleosporomycetidae</taxon>
        <taxon>Pleosporales</taxon>
        <taxon>Lindgomycetaceae</taxon>
        <taxon>Clohesyomyces</taxon>
    </lineage>
</organism>
<evidence type="ECO:0000256" key="1">
    <source>
        <dbReference type="ARBA" id="ARBA00002863"/>
    </source>
</evidence>
<name>A0A1Y1ZR55_9PLEO</name>
<feature type="region of interest" description="Disordered" evidence="5">
    <location>
        <begin position="1"/>
        <end position="160"/>
    </location>
</feature>
<keyword evidence="8" id="KW-1185">Reference proteome</keyword>